<evidence type="ECO:0000313" key="3">
    <source>
        <dbReference type="Proteomes" id="UP001168380"/>
    </source>
</evidence>
<evidence type="ECO:0000313" key="2">
    <source>
        <dbReference type="EMBL" id="MDO3383378.1"/>
    </source>
</evidence>
<dbReference type="PROSITE" id="PS51318">
    <property type="entry name" value="TAT"/>
    <property type="match status" value="1"/>
</dbReference>
<dbReference type="RefSeq" id="WP_302714147.1">
    <property type="nucleotide sequence ID" value="NZ_JAULRT010000060.1"/>
</dbReference>
<name>A0ABT8TJ47_9GAMM</name>
<dbReference type="InterPro" id="IPR013022">
    <property type="entry name" value="Xyl_isomerase-like_TIM-brl"/>
</dbReference>
<dbReference type="InterPro" id="IPR036237">
    <property type="entry name" value="Xyl_isomerase-like_sf"/>
</dbReference>
<protein>
    <submittedName>
        <fullName evidence="2">Sugar phosphate isomerase/epimerase family protein</fullName>
    </submittedName>
</protein>
<keyword evidence="2" id="KW-0413">Isomerase</keyword>
<dbReference type="SUPFAM" id="SSF51658">
    <property type="entry name" value="Xylose isomerase-like"/>
    <property type="match status" value="1"/>
</dbReference>
<dbReference type="InterPro" id="IPR006311">
    <property type="entry name" value="TAT_signal"/>
</dbReference>
<dbReference type="InterPro" id="IPR050312">
    <property type="entry name" value="IolE/XylAMocC-like"/>
</dbReference>
<dbReference type="Pfam" id="PF01261">
    <property type="entry name" value="AP_endonuc_2"/>
    <property type="match status" value="1"/>
</dbReference>
<evidence type="ECO:0000259" key="1">
    <source>
        <dbReference type="Pfam" id="PF01261"/>
    </source>
</evidence>
<dbReference type="PANTHER" id="PTHR12110">
    <property type="entry name" value="HYDROXYPYRUVATE ISOMERASE"/>
    <property type="match status" value="1"/>
</dbReference>
<gene>
    <name evidence="2" type="ORF">QWI16_14440</name>
</gene>
<dbReference type="Proteomes" id="UP001168380">
    <property type="component" value="Unassembled WGS sequence"/>
</dbReference>
<comment type="caution">
    <text evidence="2">The sequence shown here is derived from an EMBL/GenBank/DDBJ whole genome shotgun (WGS) entry which is preliminary data.</text>
</comment>
<organism evidence="2 3">
    <name type="scientific">Gilvimarinus algae</name>
    <dbReference type="NCBI Taxonomy" id="3058037"/>
    <lineage>
        <taxon>Bacteria</taxon>
        <taxon>Pseudomonadati</taxon>
        <taxon>Pseudomonadota</taxon>
        <taxon>Gammaproteobacteria</taxon>
        <taxon>Cellvibrionales</taxon>
        <taxon>Cellvibrionaceae</taxon>
        <taxon>Gilvimarinus</taxon>
    </lineage>
</organism>
<dbReference type="GO" id="GO:0016853">
    <property type="term" value="F:isomerase activity"/>
    <property type="evidence" value="ECO:0007669"/>
    <property type="project" value="UniProtKB-KW"/>
</dbReference>
<dbReference type="Gene3D" id="3.20.20.150">
    <property type="entry name" value="Divalent-metal-dependent TIM barrel enzymes"/>
    <property type="match status" value="1"/>
</dbReference>
<dbReference type="PANTHER" id="PTHR12110:SF53">
    <property type="entry name" value="BLR5974 PROTEIN"/>
    <property type="match status" value="1"/>
</dbReference>
<dbReference type="EMBL" id="JAULRT010000060">
    <property type="protein sequence ID" value="MDO3383378.1"/>
    <property type="molecule type" value="Genomic_DNA"/>
</dbReference>
<keyword evidence="3" id="KW-1185">Reference proteome</keyword>
<proteinExistence type="predicted"/>
<feature type="domain" description="Xylose isomerase-like TIM barrel" evidence="1">
    <location>
        <begin position="72"/>
        <end position="306"/>
    </location>
</feature>
<reference evidence="2" key="1">
    <citation type="submission" date="2023-07" db="EMBL/GenBank/DDBJ databases">
        <title>Gilvimarinus algae sp. nov., isolated from the surface of Kelp.</title>
        <authorList>
            <person name="Sun Y.Y."/>
            <person name="Gong Y."/>
            <person name="Du Z.J."/>
        </authorList>
    </citation>
    <scope>NUCLEOTIDE SEQUENCE</scope>
    <source>
        <strain evidence="2">SDUM040014</strain>
    </source>
</reference>
<accession>A0ABT8TJ47</accession>
<sequence>MTHISRRQWLKGAGALAAGAALGGWWPARAADNFHFDISLAQWSLNKAFFDRSLSPLDFPAVARTSFDIGAIEYVNQFFMDKARDKAFLQDLKARAADHNVRSLLIMVDGEGDLSTVDETRRKQSVENHYKWVEAASELGCHSIRVNLHGAGSAEDWHRASVASLRELAEFSKPLDVAILVENHGGFSSHGAMLASVLKEADSAYCGSMPDFGNFCYQRASGDLWDSPCVKQYDIYQGVADLMPYAGAVSAKAFRFDEAGNETDIDYLRIFKLIKAAGYSGYVGIEYEGHDLPADEGIRKTKALLERVRAQLA</sequence>